<evidence type="ECO:0000256" key="5">
    <source>
        <dbReference type="ARBA" id="ARBA00022670"/>
    </source>
</evidence>
<evidence type="ECO:0000313" key="15">
    <source>
        <dbReference type="EMBL" id="MCK7594190.1"/>
    </source>
</evidence>
<feature type="domain" description="Penicillin-binding protein transpeptidase" evidence="12">
    <location>
        <begin position="306"/>
        <end position="532"/>
    </location>
</feature>
<proteinExistence type="inferred from homology"/>
<evidence type="ECO:0000256" key="2">
    <source>
        <dbReference type="ARBA" id="ARBA00007090"/>
    </source>
</evidence>
<evidence type="ECO:0000259" key="12">
    <source>
        <dbReference type="Pfam" id="PF00905"/>
    </source>
</evidence>
<comment type="catalytic activity">
    <reaction evidence="11">
        <text>[GlcNAc-(1-&gt;4)-Mur2Ac(oyl-L-Ala-gamma-D-Glu-L-Lys-D-Ala-D-Ala)](n)-di-trans,octa-cis-undecaprenyl diphosphate + beta-D-GlcNAc-(1-&gt;4)-Mur2Ac(oyl-L-Ala-gamma-D-Glu-L-Lys-D-Ala-D-Ala)-di-trans,octa-cis-undecaprenyl diphosphate = [GlcNAc-(1-&gt;4)-Mur2Ac(oyl-L-Ala-gamma-D-Glu-L-Lys-D-Ala-D-Ala)](n+1)-di-trans,octa-cis-undecaprenyl diphosphate + di-trans,octa-cis-undecaprenyl diphosphate + H(+)</text>
        <dbReference type="Rhea" id="RHEA:23708"/>
        <dbReference type="Rhea" id="RHEA-COMP:9602"/>
        <dbReference type="Rhea" id="RHEA-COMP:9603"/>
        <dbReference type="ChEBI" id="CHEBI:15378"/>
        <dbReference type="ChEBI" id="CHEBI:58405"/>
        <dbReference type="ChEBI" id="CHEBI:60033"/>
        <dbReference type="ChEBI" id="CHEBI:78435"/>
        <dbReference type="EC" id="2.4.99.28"/>
    </reaction>
</comment>
<dbReference type="InterPro" id="IPR009647">
    <property type="entry name" value="PBP_C"/>
</dbReference>
<dbReference type="Gene3D" id="1.10.3810.10">
    <property type="entry name" value="Biosynthetic peptidoglycan transglycosylase-like"/>
    <property type="match status" value="1"/>
</dbReference>
<dbReference type="InterPro" id="IPR050396">
    <property type="entry name" value="Glycosyltr_51/Transpeptidase"/>
</dbReference>
<dbReference type="InterPro" id="IPR012338">
    <property type="entry name" value="Beta-lactam/transpept-like"/>
</dbReference>
<dbReference type="InterPro" id="IPR036950">
    <property type="entry name" value="PBP_transglycosylase"/>
</dbReference>
<dbReference type="InterPro" id="IPR001460">
    <property type="entry name" value="PCN-bd_Tpept"/>
</dbReference>
<evidence type="ECO:0000259" key="13">
    <source>
        <dbReference type="Pfam" id="PF00912"/>
    </source>
</evidence>
<evidence type="ECO:0000256" key="1">
    <source>
        <dbReference type="ARBA" id="ARBA00004752"/>
    </source>
</evidence>
<dbReference type="PANTHER" id="PTHR32282:SF15">
    <property type="entry name" value="PENICILLIN-BINDING PROTEIN 1C"/>
    <property type="match status" value="1"/>
</dbReference>
<evidence type="ECO:0000256" key="11">
    <source>
        <dbReference type="ARBA" id="ARBA00049902"/>
    </source>
</evidence>
<accession>A0ABT0GI32</accession>
<dbReference type="SUPFAM" id="SSF53955">
    <property type="entry name" value="Lysozyme-like"/>
    <property type="match status" value="1"/>
</dbReference>
<evidence type="ECO:0000259" key="14">
    <source>
        <dbReference type="Pfam" id="PF06832"/>
    </source>
</evidence>
<dbReference type="Proteomes" id="UP001431449">
    <property type="component" value="Unassembled WGS sequence"/>
</dbReference>
<name>A0ABT0GI32_9GAMM</name>
<dbReference type="InterPro" id="IPR023346">
    <property type="entry name" value="Lysozyme-like_dom_sf"/>
</dbReference>
<dbReference type="EMBL" id="JALNMH010000008">
    <property type="protein sequence ID" value="MCK7594190.1"/>
    <property type="molecule type" value="Genomic_DNA"/>
</dbReference>
<keyword evidence="8" id="KW-0378">Hydrolase</keyword>
<dbReference type="PANTHER" id="PTHR32282">
    <property type="entry name" value="BINDING PROTEIN TRANSPEPTIDASE, PUTATIVE-RELATED"/>
    <property type="match status" value="1"/>
</dbReference>
<evidence type="ECO:0000256" key="3">
    <source>
        <dbReference type="ARBA" id="ARBA00007739"/>
    </source>
</evidence>
<dbReference type="SUPFAM" id="SSF56601">
    <property type="entry name" value="beta-lactamase/transpeptidase-like"/>
    <property type="match status" value="1"/>
</dbReference>
<dbReference type="InterPro" id="IPR011815">
    <property type="entry name" value="PBP_1c"/>
</dbReference>
<dbReference type="InterPro" id="IPR001264">
    <property type="entry name" value="Glyco_trans_51"/>
</dbReference>
<keyword evidence="5" id="KW-0645">Protease</keyword>
<evidence type="ECO:0000256" key="7">
    <source>
        <dbReference type="ARBA" id="ARBA00022679"/>
    </source>
</evidence>
<evidence type="ECO:0000313" key="16">
    <source>
        <dbReference type="Proteomes" id="UP001431449"/>
    </source>
</evidence>
<evidence type="ECO:0000256" key="6">
    <source>
        <dbReference type="ARBA" id="ARBA00022676"/>
    </source>
</evidence>
<dbReference type="Gene3D" id="3.40.710.10">
    <property type="entry name" value="DD-peptidase/beta-lactamase superfamily"/>
    <property type="match status" value="1"/>
</dbReference>
<dbReference type="Pfam" id="PF06832">
    <property type="entry name" value="BiPBP_C"/>
    <property type="match status" value="1"/>
</dbReference>
<dbReference type="EC" id="2.4.99.28" evidence="10"/>
<keyword evidence="4" id="KW-0121">Carboxypeptidase</keyword>
<dbReference type="Pfam" id="PF00912">
    <property type="entry name" value="Transgly"/>
    <property type="match status" value="1"/>
</dbReference>
<comment type="similarity">
    <text evidence="3">In the N-terminal section; belongs to the glycosyltransferase 51 family.</text>
</comment>
<protein>
    <recommendedName>
        <fullName evidence="10">peptidoglycan glycosyltransferase</fullName>
        <ecNumber evidence="10">2.4.99.28</ecNumber>
    </recommendedName>
</protein>
<keyword evidence="9" id="KW-0511">Multifunctional enzyme</keyword>
<keyword evidence="7" id="KW-0808">Transferase</keyword>
<dbReference type="NCBIfam" id="TIGR02073">
    <property type="entry name" value="PBP_1c"/>
    <property type="match status" value="1"/>
</dbReference>
<dbReference type="RefSeq" id="WP_248209237.1">
    <property type="nucleotide sequence ID" value="NZ_JALNMH010000008.1"/>
</dbReference>
<feature type="domain" description="Penicillin-binding C-terminal" evidence="14">
    <location>
        <begin position="696"/>
        <end position="770"/>
    </location>
</feature>
<feature type="domain" description="Glycosyl transferase family 51" evidence="13">
    <location>
        <begin position="54"/>
        <end position="229"/>
    </location>
</feature>
<evidence type="ECO:0000256" key="8">
    <source>
        <dbReference type="ARBA" id="ARBA00022801"/>
    </source>
</evidence>
<keyword evidence="16" id="KW-1185">Reference proteome</keyword>
<evidence type="ECO:0000256" key="10">
    <source>
        <dbReference type="ARBA" id="ARBA00044770"/>
    </source>
</evidence>
<gene>
    <name evidence="15" type="primary">pbpC</name>
    <name evidence="15" type="ORF">M0G41_10960</name>
</gene>
<organism evidence="15 16">
    <name type="scientific">Pseudomarimonas salicorniae</name>
    <dbReference type="NCBI Taxonomy" id="2933270"/>
    <lineage>
        <taxon>Bacteria</taxon>
        <taxon>Pseudomonadati</taxon>
        <taxon>Pseudomonadota</taxon>
        <taxon>Gammaproteobacteria</taxon>
        <taxon>Lysobacterales</taxon>
        <taxon>Lysobacteraceae</taxon>
        <taxon>Pseudomarimonas</taxon>
    </lineage>
</organism>
<keyword evidence="6" id="KW-0328">Glycosyltransferase</keyword>
<reference evidence="15" key="1">
    <citation type="submission" date="2022-04" db="EMBL/GenBank/DDBJ databases">
        <title>Lysobacter sp. CAU 1642 isolated from sea sand.</title>
        <authorList>
            <person name="Kim W."/>
        </authorList>
    </citation>
    <scope>NUCLEOTIDE SEQUENCE</scope>
    <source>
        <strain evidence="15">CAU 1642</strain>
    </source>
</reference>
<evidence type="ECO:0000256" key="9">
    <source>
        <dbReference type="ARBA" id="ARBA00023268"/>
    </source>
</evidence>
<evidence type="ECO:0000256" key="4">
    <source>
        <dbReference type="ARBA" id="ARBA00022645"/>
    </source>
</evidence>
<comment type="similarity">
    <text evidence="2">In the C-terminal section; belongs to the transpeptidase family.</text>
</comment>
<sequence>MPVLPRPRLTPLRLVLLALLGWFAGLWALDRLFPLPLPDLASDRATVVVDRHGEPLRAFPDERGVWRYPVSPAEVSPAYIEALIGYEDRRFHYHGGVDPLALLRAAGQWLWHGKVVSGGSTLSMQVARIIDPHPRSLTGKLRQMARAVQLEWHLGKEGILALYLNYAPFGGTLEGVEAASFGYLGKPSSRLSDAEAALLAVLPQAPSRLRPDRHPRRAQQARDKLLQRLQDLGDWPAQRVAAARQEAVVARRLVPPMLAPLAAERLRRQFPRSARIDATLDAELQRRVEAQLAAWIRRYPEGTSAAALVVRSDTLEALAYVGTAAFGDATRAGHVDMLRAWRSPGSTLKPFIYGLALDEGLIHSASLLVDAPQDFDGYRPGNFDQRFRGPVDAAQALRLSLNIPAVALLDRLGPAPWAARLGHAGVRLRLPRGTAPHLGMALGASEVRLDQLVGLYAALHADGIARRLRLSGAQAPEPGRRLLSPGAAWIVRRMLERSEDDAWFDRGGRPDLAAKTGTSYGFRDAWAIGATPAVTIGVWVGRPDGTPLPGQFGAVSALPLLHRLVDGLPRDWRRAALPRPDSVEDDVICWPLGRRVRDTDPAHCHRRLEALILEQTVPPSFAPKGEAQPPRIESVRIDSVSGRRLSALCRGVHQSALHPVARWPALALPWLDAETRRRSLPPPLSPDCLEDSPPLEALVILGIDAGSRLRSPPGNPNAPKASVRASGATGNVRWLLNGRLAGESASSEPLTLSLDHPGPQILTALDATQRYGQVEFVVE</sequence>
<dbReference type="Pfam" id="PF00905">
    <property type="entry name" value="Transpeptidase"/>
    <property type="match status" value="1"/>
</dbReference>
<comment type="caution">
    <text evidence="15">The sequence shown here is derived from an EMBL/GenBank/DDBJ whole genome shotgun (WGS) entry which is preliminary data.</text>
</comment>
<comment type="pathway">
    <text evidence="1">Cell wall biogenesis; peptidoglycan biosynthesis.</text>
</comment>